<accession>G8TYB8</accession>
<dbReference type="CDD" id="cd07153">
    <property type="entry name" value="Fur_like"/>
    <property type="match status" value="1"/>
</dbReference>
<dbReference type="GO" id="GO:0003700">
    <property type="term" value="F:DNA-binding transcription factor activity"/>
    <property type="evidence" value="ECO:0007669"/>
    <property type="project" value="InterPro"/>
</dbReference>
<evidence type="ECO:0000256" key="2">
    <source>
        <dbReference type="ARBA" id="ARBA00022491"/>
    </source>
</evidence>
<sequence>MSLSWRADDLLKAHGMRVTPQRRHILTVFLEDTGMHRSADEVRERILPVLPELARGTTYNTLRELVRQGILEEIPSPEGVMLYGLRLVPHHHFVCDRCHRYFDVPWDTVPVPAFPLPPDIGQVNGVTLVAHGICAACQKGQA</sequence>
<keyword evidence="3 7" id="KW-0862">Zinc</keyword>
<dbReference type="InterPro" id="IPR036390">
    <property type="entry name" value="WH_DNA-bd_sf"/>
</dbReference>
<keyword evidence="4" id="KW-0805">Transcription regulation</keyword>
<dbReference type="KEGG" id="sap:Sulac_1585"/>
<organism evidence="8 9">
    <name type="scientific">Sulfobacillus acidophilus (strain ATCC 700253 / DSM 10332 / NAL)</name>
    <dbReference type="NCBI Taxonomy" id="679936"/>
    <lineage>
        <taxon>Bacteria</taxon>
        <taxon>Bacillati</taxon>
        <taxon>Bacillota</taxon>
        <taxon>Clostridia</taxon>
        <taxon>Eubacteriales</taxon>
        <taxon>Clostridiales Family XVII. Incertae Sedis</taxon>
        <taxon>Sulfobacillus</taxon>
    </lineage>
</organism>
<gene>
    <name evidence="8" type="ordered locus">Sulac_1585</name>
</gene>
<evidence type="ECO:0000256" key="5">
    <source>
        <dbReference type="ARBA" id="ARBA00023125"/>
    </source>
</evidence>
<dbReference type="STRING" id="679936.Sulac_1585"/>
<dbReference type="InterPro" id="IPR043135">
    <property type="entry name" value="Fur_C"/>
</dbReference>
<dbReference type="InterPro" id="IPR036388">
    <property type="entry name" value="WH-like_DNA-bd_sf"/>
</dbReference>
<protein>
    <submittedName>
        <fullName evidence="8">Ferric uptake regulator, Fur family</fullName>
    </submittedName>
</protein>
<dbReference type="PATRIC" id="fig|679936.5.peg.1653"/>
<feature type="binding site" evidence="7">
    <location>
        <position position="137"/>
    </location>
    <ligand>
        <name>Zn(2+)</name>
        <dbReference type="ChEBI" id="CHEBI:29105"/>
    </ligand>
</feature>
<keyword evidence="5" id="KW-0238">DNA-binding</keyword>
<proteinExistence type="inferred from homology"/>
<dbReference type="EMBL" id="CP003179">
    <property type="protein sequence ID" value="AEW05082.1"/>
    <property type="molecule type" value="Genomic_DNA"/>
</dbReference>
<reference evidence="9" key="1">
    <citation type="submission" date="2011-12" db="EMBL/GenBank/DDBJ databases">
        <title>The complete genome of chromosome of Sulfobacillus acidophilus DSM 10332.</title>
        <authorList>
            <person name="Lucas S."/>
            <person name="Han J."/>
            <person name="Lapidus A."/>
            <person name="Bruce D."/>
            <person name="Goodwin L."/>
            <person name="Pitluck S."/>
            <person name="Peters L."/>
            <person name="Kyrpides N."/>
            <person name="Mavromatis K."/>
            <person name="Ivanova N."/>
            <person name="Mikhailova N."/>
            <person name="Chertkov O."/>
            <person name="Saunders E."/>
            <person name="Detter J.C."/>
            <person name="Tapia R."/>
            <person name="Han C."/>
            <person name="Land M."/>
            <person name="Hauser L."/>
            <person name="Markowitz V."/>
            <person name="Cheng J.-F."/>
            <person name="Hugenholtz P."/>
            <person name="Woyke T."/>
            <person name="Wu D."/>
            <person name="Pukall R."/>
            <person name="Gehrich-Schroeter G."/>
            <person name="Schneider S."/>
            <person name="Klenk H.-P."/>
            <person name="Eisen J.A."/>
        </authorList>
    </citation>
    <scope>NUCLEOTIDE SEQUENCE [LARGE SCALE GENOMIC DNA]</scope>
    <source>
        <strain evidence="9">ATCC 700253 / DSM 10332 / NAL</strain>
    </source>
</reference>
<dbReference type="PANTHER" id="PTHR33202:SF7">
    <property type="entry name" value="FERRIC UPTAKE REGULATION PROTEIN"/>
    <property type="match status" value="1"/>
</dbReference>
<dbReference type="Proteomes" id="UP000005439">
    <property type="component" value="Chromosome"/>
</dbReference>
<feature type="binding site" evidence="7">
    <location>
        <position position="95"/>
    </location>
    <ligand>
        <name>Zn(2+)</name>
        <dbReference type="ChEBI" id="CHEBI:29105"/>
    </ligand>
</feature>
<keyword evidence="9" id="KW-1185">Reference proteome</keyword>
<evidence type="ECO:0000256" key="3">
    <source>
        <dbReference type="ARBA" id="ARBA00022833"/>
    </source>
</evidence>
<dbReference type="GO" id="GO:0000976">
    <property type="term" value="F:transcription cis-regulatory region binding"/>
    <property type="evidence" value="ECO:0007669"/>
    <property type="project" value="TreeGrafter"/>
</dbReference>
<keyword evidence="6" id="KW-0804">Transcription</keyword>
<evidence type="ECO:0000256" key="1">
    <source>
        <dbReference type="ARBA" id="ARBA00007957"/>
    </source>
</evidence>
<evidence type="ECO:0000256" key="7">
    <source>
        <dbReference type="PIRSR" id="PIRSR602481-1"/>
    </source>
</evidence>
<feature type="binding site" evidence="7">
    <location>
        <position position="98"/>
    </location>
    <ligand>
        <name>Zn(2+)</name>
        <dbReference type="ChEBI" id="CHEBI:29105"/>
    </ligand>
</feature>
<reference evidence="8 9" key="2">
    <citation type="journal article" date="2012" name="Stand. Genomic Sci.">
        <title>Complete genome sequence of the moderately thermophilic mineral-sulfide-oxidizing firmicute Sulfobacillus acidophilus type strain (NAL(T)).</title>
        <authorList>
            <person name="Anderson I."/>
            <person name="Chertkov O."/>
            <person name="Chen A."/>
            <person name="Saunders E."/>
            <person name="Lapidus A."/>
            <person name="Nolan M."/>
            <person name="Lucas S."/>
            <person name="Hammon N."/>
            <person name="Deshpande S."/>
            <person name="Cheng J.F."/>
            <person name="Han C."/>
            <person name="Tapia R."/>
            <person name="Goodwin L.A."/>
            <person name="Pitluck S."/>
            <person name="Liolios K."/>
            <person name="Pagani I."/>
            <person name="Ivanova N."/>
            <person name="Mikhailova N."/>
            <person name="Pati A."/>
            <person name="Palaniappan K."/>
            <person name="Land M."/>
            <person name="Pan C."/>
            <person name="Rohde M."/>
            <person name="Pukall R."/>
            <person name="Goker M."/>
            <person name="Detter J.C."/>
            <person name="Woyke T."/>
            <person name="Bristow J."/>
            <person name="Eisen J.A."/>
            <person name="Markowitz V."/>
            <person name="Hugenholtz P."/>
            <person name="Kyrpides N.C."/>
            <person name="Klenk H.P."/>
            <person name="Mavromatis K."/>
        </authorList>
    </citation>
    <scope>NUCLEOTIDE SEQUENCE [LARGE SCALE GENOMIC DNA]</scope>
    <source>
        <strain evidence="9">ATCC 700253 / DSM 10332 / NAL</strain>
    </source>
</reference>
<dbReference type="GO" id="GO:0008270">
    <property type="term" value="F:zinc ion binding"/>
    <property type="evidence" value="ECO:0007669"/>
    <property type="project" value="TreeGrafter"/>
</dbReference>
<dbReference type="HOGENOM" id="CLU_096072_4_2_9"/>
<evidence type="ECO:0000256" key="6">
    <source>
        <dbReference type="ARBA" id="ARBA00023163"/>
    </source>
</evidence>
<dbReference type="SUPFAM" id="SSF46785">
    <property type="entry name" value="Winged helix' DNA-binding domain"/>
    <property type="match status" value="1"/>
</dbReference>
<dbReference type="Gene3D" id="3.30.1490.190">
    <property type="match status" value="1"/>
</dbReference>
<feature type="binding site" evidence="7">
    <location>
        <position position="134"/>
    </location>
    <ligand>
        <name>Zn(2+)</name>
        <dbReference type="ChEBI" id="CHEBI:29105"/>
    </ligand>
</feature>
<keyword evidence="2" id="KW-0678">Repressor</keyword>
<evidence type="ECO:0000313" key="9">
    <source>
        <dbReference type="Proteomes" id="UP000005439"/>
    </source>
</evidence>
<name>G8TYB8_SULAD</name>
<comment type="cofactor">
    <cofactor evidence="7">
        <name>Zn(2+)</name>
        <dbReference type="ChEBI" id="CHEBI:29105"/>
    </cofactor>
    <text evidence="7">Binds 1 zinc ion per subunit.</text>
</comment>
<comment type="similarity">
    <text evidence="1">Belongs to the Fur family.</text>
</comment>
<evidence type="ECO:0000313" key="8">
    <source>
        <dbReference type="EMBL" id="AEW05082.1"/>
    </source>
</evidence>
<dbReference type="AlphaFoldDB" id="G8TYB8"/>
<dbReference type="InterPro" id="IPR002481">
    <property type="entry name" value="FUR"/>
</dbReference>
<dbReference type="PANTHER" id="PTHR33202">
    <property type="entry name" value="ZINC UPTAKE REGULATION PROTEIN"/>
    <property type="match status" value="1"/>
</dbReference>
<dbReference type="Gene3D" id="1.10.10.10">
    <property type="entry name" value="Winged helix-like DNA-binding domain superfamily/Winged helix DNA-binding domain"/>
    <property type="match status" value="1"/>
</dbReference>
<dbReference type="Pfam" id="PF01475">
    <property type="entry name" value="FUR"/>
    <property type="match status" value="1"/>
</dbReference>
<dbReference type="GO" id="GO:0045892">
    <property type="term" value="P:negative regulation of DNA-templated transcription"/>
    <property type="evidence" value="ECO:0007669"/>
    <property type="project" value="TreeGrafter"/>
</dbReference>
<evidence type="ECO:0000256" key="4">
    <source>
        <dbReference type="ARBA" id="ARBA00023015"/>
    </source>
</evidence>
<dbReference type="GO" id="GO:1900376">
    <property type="term" value="P:regulation of secondary metabolite biosynthetic process"/>
    <property type="evidence" value="ECO:0007669"/>
    <property type="project" value="TreeGrafter"/>
</dbReference>
<keyword evidence="7" id="KW-0479">Metal-binding</keyword>